<dbReference type="RefSeq" id="WP_074072699.1">
    <property type="nucleotide sequence ID" value="NZ_CP017105.1"/>
</dbReference>
<feature type="transmembrane region" description="Helical" evidence="1">
    <location>
        <begin position="329"/>
        <end position="351"/>
    </location>
</feature>
<dbReference type="OrthoDB" id="9767863at2"/>
<dbReference type="AlphaFoldDB" id="A0A1L5NXC8"/>
<feature type="domain" description="Acyltransferase 3" evidence="2">
    <location>
        <begin position="17"/>
        <end position="344"/>
    </location>
</feature>
<evidence type="ECO:0000259" key="2">
    <source>
        <dbReference type="Pfam" id="PF01757"/>
    </source>
</evidence>
<dbReference type="EMBL" id="CP017105">
    <property type="protein sequence ID" value="APO72528.1"/>
    <property type="molecule type" value="Genomic_DNA"/>
</dbReference>
<evidence type="ECO:0000256" key="1">
    <source>
        <dbReference type="SAM" id="Phobius"/>
    </source>
</evidence>
<organism evidence="3 4">
    <name type="scientific">Rhizobium gallicum</name>
    <dbReference type="NCBI Taxonomy" id="56730"/>
    <lineage>
        <taxon>Bacteria</taxon>
        <taxon>Pseudomonadati</taxon>
        <taxon>Pseudomonadota</taxon>
        <taxon>Alphaproteobacteria</taxon>
        <taxon>Hyphomicrobiales</taxon>
        <taxon>Rhizobiaceae</taxon>
        <taxon>Rhizobium/Agrobacterium group</taxon>
        <taxon>Rhizobium</taxon>
    </lineage>
</organism>
<feature type="transmembrane region" description="Helical" evidence="1">
    <location>
        <begin position="215"/>
        <end position="236"/>
    </location>
</feature>
<dbReference type="InterPro" id="IPR050879">
    <property type="entry name" value="Acyltransferase_3"/>
</dbReference>
<geneLocation type="plasmid" evidence="4">
    <name>prgalie4872d</name>
</geneLocation>
<keyword evidence="1" id="KW-0812">Transmembrane</keyword>
<proteinExistence type="predicted"/>
<dbReference type="InterPro" id="IPR002656">
    <property type="entry name" value="Acyl_transf_3_dom"/>
</dbReference>
<dbReference type="PANTHER" id="PTHR23028">
    <property type="entry name" value="ACETYLTRANSFERASE"/>
    <property type="match status" value="1"/>
</dbReference>
<keyword evidence="1" id="KW-1133">Transmembrane helix</keyword>
<feature type="transmembrane region" description="Helical" evidence="1">
    <location>
        <begin position="181"/>
        <end position="203"/>
    </location>
</feature>
<feature type="transmembrane region" description="Helical" evidence="1">
    <location>
        <begin position="89"/>
        <end position="110"/>
    </location>
</feature>
<protein>
    <submittedName>
        <fullName evidence="3">Acyltransferase 3 family NodX-like protein</fullName>
    </submittedName>
</protein>
<keyword evidence="1" id="KW-0472">Membrane</keyword>
<feature type="transmembrane region" description="Helical" evidence="1">
    <location>
        <begin position="122"/>
        <end position="142"/>
    </location>
</feature>
<accession>A0A1L5NXC8</accession>
<dbReference type="GO" id="GO:0016747">
    <property type="term" value="F:acyltransferase activity, transferring groups other than amino-acyl groups"/>
    <property type="evidence" value="ECO:0007669"/>
    <property type="project" value="InterPro"/>
</dbReference>
<gene>
    <name evidence="3" type="ORF">IE4872_PD02013</name>
</gene>
<sequence length="380" mass="42369">MRSFGDVLDKNNGVGPGFDFARVFLALSVLLWHVLLMSRGNYEPLISTPAWIYNYSILPMFFGLSGFLVAGSAQRNSLTVFAVNRGIRIFPALIVEIALSALILGPIFTAYPLTEYFTHPTLYVYFLNMIALVNFKLPGVFLNNPGGQVVNGSLWTVPFEFLCYFVMAFIIVKKIINKPKALLITAFAVMFLATVAQALAHMLPQSFYVEKILNAYIHSGKGPALLPCFLLGAAAFSLRYKIPMDWRLFAGSLLVVLLAGIFFEPASWENTFLVVIFAPVLIYIVCYVGLLQIPRLPYFSKGDYSYGIYLYGFPIQQALVASSEYFKNSWLLLIASVITTVAFASFSWHCIEKPILGQRKKVTAWFTGWKAKEQPASSAA</sequence>
<keyword evidence="3" id="KW-0808">Transferase</keyword>
<keyword evidence="3" id="KW-0012">Acyltransferase</keyword>
<keyword evidence="3" id="KW-0614">Plasmid</keyword>
<dbReference type="Pfam" id="PF01757">
    <property type="entry name" value="Acyl_transf_3"/>
    <property type="match status" value="1"/>
</dbReference>
<dbReference type="Proteomes" id="UP000184749">
    <property type="component" value="Plasmid pRgalIE4872d"/>
</dbReference>
<feature type="transmembrane region" description="Helical" evidence="1">
    <location>
        <begin position="20"/>
        <end position="38"/>
    </location>
</feature>
<feature type="transmembrane region" description="Helical" evidence="1">
    <location>
        <begin position="272"/>
        <end position="292"/>
    </location>
</feature>
<name>A0A1L5NXC8_9HYPH</name>
<feature type="transmembrane region" description="Helical" evidence="1">
    <location>
        <begin position="248"/>
        <end position="266"/>
    </location>
</feature>
<evidence type="ECO:0000313" key="3">
    <source>
        <dbReference type="EMBL" id="APO72528.1"/>
    </source>
</evidence>
<feature type="transmembrane region" description="Helical" evidence="1">
    <location>
        <begin position="154"/>
        <end position="172"/>
    </location>
</feature>
<reference evidence="3 4" key="1">
    <citation type="submission" date="2016-09" db="EMBL/GenBank/DDBJ databases">
        <title>The complete genome sequences of Rhizobium gallicum, symbiovars gallicum and phaseoli, symbionts associated to common bean (Phaseolus vulgaris).</title>
        <authorList>
            <person name="Bustos P."/>
            <person name="Santamaria R.I."/>
            <person name="Perez-Carrascal O.M."/>
            <person name="Juarez S."/>
            <person name="Lozano L."/>
            <person name="Martinez-Flores I."/>
            <person name="Martinez-Romero E."/>
            <person name="Cevallos M."/>
            <person name="Romero D."/>
            <person name="Davila G."/>
            <person name="Gonzalez V."/>
        </authorList>
    </citation>
    <scope>NUCLEOTIDE SEQUENCE [LARGE SCALE GENOMIC DNA]</scope>
    <source>
        <strain evidence="3 4">IE4872</strain>
        <plasmid evidence="4">prgalie4872d</plasmid>
    </source>
</reference>
<feature type="transmembrane region" description="Helical" evidence="1">
    <location>
        <begin position="50"/>
        <end position="69"/>
    </location>
</feature>
<evidence type="ECO:0000313" key="4">
    <source>
        <dbReference type="Proteomes" id="UP000184749"/>
    </source>
</evidence>